<dbReference type="Gene3D" id="3.90.1570.30">
    <property type="match status" value="1"/>
</dbReference>
<protein>
    <submittedName>
        <fullName evidence="2">Stress protein</fullName>
    </submittedName>
</protein>
<dbReference type="CDD" id="cd20335">
    <property type="entry name" value="BRcat_RBR"/>
    <property type="match status" value="2"/>
</dbReference>
<sequence length="349" mass="39788">MWTKCTNDECAAQFEVSNDKFGQIVTCEKCGNKFRATFSIDPSKSENTGTQTRKKSGSTISTMCPNLECGQKYKVKADMIGSVARCKKCNTVFNIEEYVETEREITLEIEDKVIDAPQEEGNKKRQTAKEVMAKKMERISNEVDLIIPLLMDSLEKKENESDTRLLIDSMLQNILGYDIADIKTEQKIEGKRADYVLSVKGKDCIVIEAKRTGMNLREKQIFQAAAYGAFSGIKWVLLTNALVWQLYRISTGEKIEHNLIFTIDLLDGLDNEEAEYFYLISKDGMSRKNLLDNLWQKIRALSEDNIVDAILSDGVITKIRTALIKQTGYKKIDNNDLRQHIEEKIFQLS</sequence>
<feature type="domain" description="Type I restriction enzyme R protein N-terminal" evidence="1">
    <location>
        <begin position="160"/>
        <end position="254"/>
    </location>
</feature>
<dbReference type="EMBL" id="BEXT01000001">
    <property type="protein sequence ID" value="GBC61832.1"/>
    <property type="molecule type" value="Genomic_DNA"/>
</dbReference>
<name>A0A401FXU8_9BACT</name>
<accession>A0A401FXU8</accession>
<dbReference type="OrthoDB" id="570928at2"/>
<dbReference type="Proteomes" id="UP000288096">
    <property type="component" value="Unassembled WGS sequence"/>
</dbReference>
<organism evidence="2 3">
    <name type="scientific">Desulfonema ishimotonii</name>
    <dbReference type="NCBI Taxonomy" id="45657"/>
    <lineage>
        <taxon>Bacteria</taxon>
        <taxon>Pseudomonadati</taxon>
        <taxon>Thermodesulfobacteriota</taxon>
        <taxon>Desulfobacteria</taxon>
        <taxon>Desulfobacterales</taxon>
        <taxon>Desulfococcaceae</taxon>
        <taxon>Desulfonema</taxon>
    </lineage>
</organism>
<reference evidence="3" key="2">
    <citation type="submission" date="2019-01" db="EMBL/GenBank/DDBJ databases">
        <title>Genome sequence of Desulfonema ishimotonii strain Tokyo 01.</title>
        <authorList>
            <person name="Fukui M."/>
        </authorList>
    </citation>
    <scope>NUCLEOTIDE SEQUENCE [LARGE SCALE GENOMIC DNA]</scope>
    <source>
        <strain evidence="3">Tokyo 01</strain>
    </source>
</reference>
<evidence type="ECO:0000313" key="3">
    <source>
        <dbReference type="Proteomes" id="UP000288096"/>
    </source>
</evidence>
<dbReference type="RefSeq" id="WP_124329070.1">
    <property type="nucleotide sequence ID" value="NZ_BEXT01000001.1"/>
</dbReference>
<dbReference type="AlphaFoldDB" id="A0A401FXU8"/>
<reference evidence="3" key="1">
    <citation type="submission" date="2017-11" db="EMBL/GenBank/DDBJ databases">
        <authorList>
            <person name="Watanabe M."/>
            <person name="Kojima H."/>
        </authorList>
    </citation>
    <scope>NUCLEOTIDE SEQUENCE [LARGE SCALE GENOMIC DNA]</scope>
    <source>
        <strain evidence="3">Tokyo 01</strain>
    </source>
</reference>
<evidence type="ECO:0000259" key="1">
    <source>
        <dbReference type="Pfam" id="PF13588"/>
    </source>
</evidence>
<dbReference type="InterPro" id="IPR029464">
    <property type="entry name" value="HSDR_N"/>
</dbReference>
<dbReference type="Pfam" id="PF13588">
    <property type="entry name" value="HSDR_N_2"/>
    <property type="match status" value="1"/>
</dbReference>
<gene>
    <name evidence="2" type="ORF">DENIS_2794</name>
</gene>
<comment type="caution">
    <text evidence="2">The sequence shown here is derived from an EMBL/GenBank/DDBJ whole genome shotgun (WGS) entry which is preliminary data.</text>
</comment>
<proteinExistence type="predicted"/>
<evidence type="ECO:0000313" key="2">
    <source>
        <dbReference type="EMBL" id="GBC61832.1"/>
    </source>
</evidence>
<keyword evidence="3" id="KW-1185">Reference proteome</keyword>